<dbReference type="PANTHER" id="PTHR36699:SF1">
    <property type="entry name" value="L,D-TRANSPEPTIDASE YAFK-RELATED"/>
    <property type="match status" value="1"/>
</dbReference>
<dbReference type="PANTHER" id="PTHR36699">
    <property type="entry name" value="LD-TRANSPEPTIDASE"/>
    <property type="match status" value="1"/>
</dbReference>
<evidence type="ECO:0000313" key="10">
    <source>
        <dbReference type="EMBL" id="AWA30353.1"/>
    </source>
</evidence>
<dbReference type="UniPathway" id="UPA00219"/>
<evidence type="ECO:0000256" key="2">
    <source>
        <dbReference type="ARBA" id="ARBA00005992"/>
    </source>
</evidence>
<evidence type="ECO:0000256" key="8">
    <source>
        <dbReference type="SAM" id="Phobius"/>
    </source>
</evidence>
<keyword evidence="8" id="KW-0812">Transmembrane</keyword>
<accession>A0A2S0RF13</accession>
<dbReference type="GO" id="GO:0016740">
    <property type="term" value="F:transferase activity"/>
    <property type="evidence" value="ECO:0007669"/>
    <property type="project" value="UniProtKB-KW"/>
</dbReference>
<evidence type="ECO:0000256" key="4">
    <source>
        <dbReference type="ARBA" id="ARBA00022960"/>
    </source>
</evidence>
<gene>
    <name evidence="10" type="ORF">HYN48_09775</name>
</gene>
<evidence type="ECO:0000256" key="3">
    <source>
        <dbReference type="ARBA" id="ARBA00022679"/>
    </source>
</evidence>
<dbReference type="KEGG" id="fmg:HYN48_09775"/>
<keyword evidence="8" id="KW-1133">Transmembrane helix</keyword>
<organism evidence="10 11">
    <name type="scientific">Flavobacterium magnum</name>
    <dbReference type="NCBI Taxonomy" id="2162713"/>
    <lineage>
        <taxon>Bacteria</taxon>
        <taxon>Pseudomonadati</taxon>
        <taxon>Bacteroidota</taxon>
        <taxon>Flavobacteriia</taxon>
        <taxon>Flavobacteriales</taxon>
        <taxon>Flavobacteriaceae</taxon>
        <taxon>Flavobacterium</taxon>
    </lineage>
</organism>
<evidence type="ECO:0000256" key="1">
    <source>
        <dbReference type="ARBA" id="ARBA00004752"/>
    </source>
</evidence>
<reference evidence="10 11" key="1">
    <citation type="submission" date="2018-04" db="EMBL/GenBank/DDBJ databases">
        <title>Genome sequencing of Flavobacterium sp. HYN0048.</title>
        <authorList>
            <person name="Yi H."/>
            <person name="Baek C."/>
        </authorList>
    </citation>
    <scope>NUCLEOTIDE SEQUENCE [LARGE SCALE GENOMIC DNA]</scope>
    <source>
        <strain evidence="10 11">HYN0048</strain>
    </source>
</reference>
<proteinExistence type="inferred from homology"/>
<evidence type="ECO:0000256" key="7">
    <source>
        <dbReference type="PROSITE-ProRule" id="PRU01373"/>
    </source>
</evidence>
<dbReference type="Gene3D" id="2.40.440.10">
    <property type="entry name" value="L,D-transpeptidase catalytic domain-like"/>
    <property type="match status" value="1"/>
</dbReference>
<dbReference type="EMBL" id="CP028811">
    <property type="protein sequence ID" value="AWA30353.1"/>
    <property type="molecule type" value="Genomic_DNA"/>
</dbReference>
<name>A0A2S0RF13_9FLAO</name>
<evidence type="ECO:0000259" key="9">
    <source>
        <dbReference type="PROSITE" id="PS52029"/>
    </source>
</evidence>
<keyword evidence="11" id="KW-1185">Reference proteome</keyword>
<dbReference type="Pfam" id="PF03734">
    <property type="entry name" value="YkuD"/>
    <property type="match status" value="1"/>
</dbReference>
<dbReference type="GO" id="GO:0009252">
    <property type="term" value="P:peptidoglycan biosynthetic process"/>
    <property type="evidence" value="ECO:0007669"/>
    <property type="project" value="UniProtKB-UniPathway"/>
</dbReference>
<dbReference type="Proteomes" id="UP000244193">
    <property type="component" value="Chromosome"/>
</dbReference>
<evidence type="ECO:0000256" key="6">
    <source>
        <dbReference type="ARBA" id="ARBA00023316"/>
    </source>
</evidence>
<dbReference type="PROSITE" id="PS52029">
    <property type="entry name" value="LD_TPASE"/>
    <property type="match status" value="1"/>
</dbReference>
<dbReference type="GO" id="GO:0008360">
    <property type="term" value="P:regulation of cell shape"/>
    <property type="evidence" value="ECO:0007669"/>
    <property type="project" value="UniProtKB-UniRule"/>
</dbReference>
<dbReference type="GO" id="GO:0004180">
    <property type="term" value="F:carboxypeptidase activity"/>
    <property type="evidence" value="ECO:0007669"/>
    <property type="project" value="UniProtKB-ARBA"/>
</dbReference>
<dbReference type="InterPro" id="IPR038063">
    <property type="entry name" value="Transpep_catalytic_dom"/>
</dbReference>
<keyword evidence="8" id="KW-0472">Membrane</keyword>
<protein>
    <recommendedName>
        <fullName evidence="9">L,D-TPase catalytic domain-containing protein</fullName>
    </recommendedName>
</protein>
<feature type="transmembrane region" description="Helical" evidence="8">
    <location>
        <begin position="6"/>
        <end position="24"/>
    </location>
</feature>
<dbReference type="AlphaFoldDB" id="A0A2S0RF13"/>
<keyword evidence="6 7" id="KW-0961">Cell wall biogenesis/degradation</keyword>
<dbReference type="CDD" id="cd16913">
    <property type="entry name" value="YkuD_like"/>
    <property type="match status" value="1"/>
</dbReference>
<dbReference type="InterPro" id="IPR005490">
    <property type="entry name" value="LD_TPept_cat_dom"/>
</dbReference>
<dbReference type="OrthoDB" id="9809748at2"/>
<keyword evidence="5 7" id="KW-0573">Peptidoglycan synthesis</keyword>
<comment type="pathway">
    <text evidence="1 7">Cell wall biogenesis; peptidoglycan biosynthesis.</text>
</comment>
<feature type="active site" description="Proton donor/acceptor" evidence="7">
    <location>
        <position position="126"/>
    </location>
</feature>
<evidence type="ECO:0000256" key="5">
    <source>
        <dbReference type="ARBA" id="ARBA00022984"/>
    </source>
</evidence>
<evidence type="ECO:0000313" key="11">
    <source>
        <dbReference type="Proteomes" id="UP000244193"/>
    </source>
</evidence>
<keyword evidence="4 7" id="KW-0133">Cell shape</keyword>
<dbReference type="GO" id="GO:0071555">
    <property type="term" value="P:cell wall organization"/>
    <property type="evidence" value="ECO:0007669"/>
    <property type="project" value="UniProtKB-UniRule"/>
</dbReference>
<comment type="similarity">
    <text evidence="2">Belongs to the YkuD family.</text>
</comment>
<keyword evidence="3" id="KW-0808">Transferase</keyword>
<sequence>MKFVKMLLYALISVICCTAVYYFWPEKKLPAGTRIDSIVVYKSKRQLQAYSDGNLIKTYTIALGKNPVGHKVSEGDMKTPEGLYTINAKNPNSAYHKNLGISYPDDSDRAAAARLGKPPGGDIKIHGLRNGRGYIGRFHRWTDWTHGCIAVTDDEIDELYDAVAVGTPITIQQ</sequence>
<feature type="domain" description="L,D-TPase catalytic" evidence="9">
    <location>
        <begin position="36"/>
        <end position="172"/>
    </location>
</feature>
<dbReference type="SUPFAM" id="SSF141523">
    <property type="entry name" value="L,D-transpeptidase catalytic domain-like"/>
    <property type="match status" value="1"/>
</dbReference>
<feature type="active site" description="Nucleophile" evidence="7">
    <location>
        <position position="148"/>
    </location>
</feature>